<feature type="domain" description="DUF5914" evidence="2">
    <location>
        <begin position="1"/>
        <end position="54"/>
    </location>
</feature>
<evidence type="ECO:0000256" key="1">
    <source>
        <dbReference type="SAM" id="MobiDB-lite"/>
    </source>
</evidence>
<reference evidence="4" key="1">
    <citation type="journal article" date="2019" name="Int. J. Syst. Evol. Microbiol.">
        <title>The Global Catalogue of Microorganisms (GCM) 10K type strain sequencing project: providing services to taxonomists for standard genome sequencing and annotation.</title>
        <authorList>
            <consortium name="The Broad Institute Genomics Platform"/>
            <consortium name="The Broad Institute Genome Sequencing Center for Infectious Disease"/>
            <person name="Wu L."/>
            <person name="Ma J."/>
        </authorList>
    </citation>
    <scope>NUCLEOTIDE SEQUENCE [LARGE SCALE GENOMIC DNA]</scope>
    <source>
        <strain evidence="4">CCM 8479</strain>
    </source>
</reference>
<organism evidence="3 4">
    <name type="scientific">Streptomyces fimbriatus</name>
    <dbReference type="NCBI Taxonomy" id="68197"/>
    <lineage>
        <taxon>Bacteria</taxon>
        <taxon>Bacillati</taxon>
        <taxon>Actinomycetota</taxon>
        <taxon>Actinomycetes</taxon>
        <taxon>Kitasatosporales</taxon>
        <taxon>Streptomycetaceae</taxon>
        <taxon>Streptomyces</taxon>
    </lineage>
</organism>
<dbReference type="InterPro" id="IPR045612">
    <property type="entry name" value="DUF5914"/>
</dbReference>
<evidence type="ECO:0000259" key="2">
    <source>
        <dbReference type="Pfam" id="PF19299"/>
    </source>
</evidence>
<feature type="region of interest" description="Disordered" evidence="1">
    <location>
        <begin position="27"/>
        <end position="60"/>
    </location>
</feature>
<proteinExistence type="predicted"/>
<evidence type="ECO:0000313" key="4">
    <source>
        <dbReference type="Proteomes" id="UP001596156"/>
    </source>
</evidence>
<keyword evidence="4" id="KW-1185">Reference proteome</keyword>
<dbReference type="Pfam" id="PF19299">
    <property type="entry name" value="DUF5914"/>
    <property type="match status" value="1"/>
</dbReference>
<dbReference type="EMBL" id="JBHSKL010000003">
    <property type="protein sequence ID" value="MFC5223350.1"/>
    <property type="molecule type" value="Genomic_DNA"/>
</dbReference>
<protein>
    <submittedName>
        <fullName evidence="3">DUF5914 domain-containing protein</fullName>
    </submittedName>
</protein>
<sequence>MVEARATPLTGGSVQRARTAVTEAVAAASDPGAASPWRAAAPVPRPAGSDAASRASGSTG</sequence>
<dbReference type="Proteomes" id="UP001596156">
    <property type="component" value="Unassembled WGS sequence"/>
</dbReference>
<evidence type="ECO:0000313" key="3">
    <source>
        <dbReference type="EMBL" id="MFC5223350.1"/>
    </source>
</evidence>
<gene>
    <name evidence="3" type="ORF">ACFPN6_01795</name>
</gene>
<dbReference type="RefSeq" id="WP_381570010.1">
    <property type="nucleotide sequence ID" value="NZ_BAAASS010000003.1"/>
</dbReference>
<name>A0ABW0D2M7_STRFI</name>
<comment type="caution">
    <text evidence="3">The sequence shown here is derived from an EMBL/GenBank/DDBJ whole genome shotgun (WGS) entry which is preliminary data.</text>
</comment>
<accession>A0ABW0D2M7</accession>